<gene>
    <name evidence="2" type="ORF">D6029_00030</name>
</gene>
<evidence type="ECO:0000313" key="2">
    <source>
        <dbReference type="EMBL" id="RJT27895.1"/>
    </source>
</evidence>
<keyword evidence="3" id="KW-1185">Reference proteome</keyword>
<dbReference type="EMBL" id="QZWH01000001">
    <property type="protein sequence ID" value="RJT27895.1"/>
    <property type="molecule type" value="Genomic_DNA"/>
</dbReference>
<protein>
    <recommendedName>
        <fullName evidence="1">IprA winged helix-turn-helix domain-containing protein</fullName>
    </recommendedName>
</protein>
<evidence type="ECO:0000313" key="3">
    <source>
        <dbReference type="Proteomes" id="UP000276295"/>
    </source>
</evidence>
<dbReference type="InterPro" id="IPR018490">
    <property type="entry name" value="cNMP-bd_dom_sf"/>
</dbReference>
<organism evidence="2 3">
    <name type="scientific">Buttiauxella izardii</name>
    <dbReference type="NCBI Taxonomy" id="82991"/>
    <lineage>
        <taxon>Bacteria</taxon>
        <taxon>Pseudomonadati</taxon>
        <taxon>Pseudomonadota</taxon>
        <taxon>Gammaproteobacteria</taxon>
        <taxon>Enterobacterales</taxon>
        <taxon>Enterobacteriaceae</taxon>
        <taxon>Buttiauxella</taxon>
    </lineage>
</organism>
<proteinExistence type="predicted"/>
<evidence type="ECO:0000259" key="1">
    <source>
        <dbReference type="Pfam" id="PF15977"/>
    </source>
</evidence>
<dbReference type="OrthoDB" id="6625231at2"/>
<name>A0A3A5K0G2_9ENTR</name>
<dbReference type="InterPro" id="IPR041687">
    <property type="entry name" value="HTH_46"/>
</dbReference>
<dbReference type="Pfam" id="PF15977">
    <property type="entry name" value="HTH_46"/>
    <property type="match status" value="1"/>
</dbReference>
<comment type="caution">
    <text evidence="2">The sequence shown here is derived from an EMBL/GenBank/DDBJ whole genome shotgun (WGS) entry which is preliminary data.</text>
</comment>
<dbReference type="Proteomes" id="UP000276295">
    <property type="component" value="Unassembled WGS sequence"/>
</dbReference>
<sequence length="223" mass="26047">MMKKRNGVKMVNKTEFYQSFIRGPSPFVGQLLEQFSDELEYKKYPAKKNLFIDINGQSHCYFLRSGIVEYLVRFPEDHLLTISEAPNIYGIYLAYKNYNVLIRTTVECEIAVLPYDRFMELVSKKGLWELYARHLQVIMNILYQYAQRLSEPSSYSILRSQLYELISEPEVIRESTTAERYIRDKTRLSRSGVLNILAGLKAGGYIVLDKGVLKEVKKLPEKY</sequence>
<reference evidence="2 3" key="1">
    <citation type="submission" date="2018-09" db="EMBL/GenBank/DDBJ databases">
        <title>Draft genome sequence of Buttiauxella izardii CCUG 35510T.</title>
        <authorList>
            <person name="Salva-Serra F."/>
            <person name="Marathe N."/>
            <person name="Moore E."/>
            <person name="Stadler-Svensson L."/>
            <person name="Engstrom-Jakobsson H."/>
        </authorList>
    </citation>
    <scope>NUCLEOTIDE SEQUENCE [LARGE SCALE GENOMIC DNA]</scope>
    <source>
        <strain evidence="2 3">CCUG 35510</strain>
    </source>
</reference>
<dbReference type="InterPro" id="IPR014710">
    <property type="entry name" value="RmlC-like_jellyroll"/>
</dbReference>
<dbReference type="SUPFAM" id="SSF51206">
    <property type="entry name" value="cAMP-binding domain-like"/>
    <property type="match status" value="1"/>
</dbReference>
<dbReference type="AlphaFoldDB" id="A0A3A5K0G2"/>
<feature type="domain" description="IprA winged helix-turn-helix" evidence="1">
    <location>
        <begin position="154"/>
        <end position="220"/>
    </location>
</feature>
<accession>A0A3A5K0G2</accession>
<dbReference type="Gene3D" id="2.60.120.10">
    <property type="entry name" value="Jelly Rolls"/>
    <property type="match status" value="1"/>
</dbReference>